<dbReference type="PANTHER" id="PTHR38664:SF1">
    <property type="entry name" value="SLR0058 PROTEIN"/>
    <property type="match status" value="1"/>
</dbReference>
<feature type="compositionally biased region" description="Low complexity" evidence="1">
    <location>
        <begin position="11"/>
        <end position="24"/>
    </location>
</feature>
<protein>
    <submittedName>
        <fullName evidence="2">Poly(Hydroxyalkanoate) granule-associated protein</fullName>
    </submittedName>
</protein>
<organism evidence="2 3">
    <name type="scientific">Dokdonella immobilis</name>
    <dbReference type="NCBI Taxonomy" id="578942"/>
    <lineage>
        <taxon>Bacteria</taxon>
        <taxon>Pseudomonadati</taxon>
        <taxon>Pseudomonadota</taxon>
        <taxon>Gammaproteobacteria</taxon>
        <taxon>Lysobacterales</taxon>
        <taxon>Rhodanobacteraceae</taxon>
        <taxon>Dokdonella</taxon>
    </lineage>
</organism>
<feature type="compositionally biased region" description="Basic and acidic residues" evidence="1">
    <location>
        <begin position="166"/>
        <end position="179"/>
    </location>
</feature>
<reference evidence="2 3" key="1">
    <citation type="submission" date="2016-10" db="EMBL/GenBank/DDBJ databases">
        <authorList>
            <person name="de Groot N.N."/>
        </authorList>
    </citation>
    <scope>NUCLEOTIDE SEQUENCE [LARGE SCALE GENOMIC DNA]</scope>
    <source>
        <strain evidence="2 3">CGMCC 1.7659</strain>
    </source>
</reference>
<evidence type="ECO:0000313" key="2">
    <source>
        <dbReference type="EMBL" id="SFN06239.1"/>
    </source>
</evidence>
<evidence type="ECO:0000256" key="1">
    <source>
        <dbReference type="SAM" id="MobiDB-lite"/>
    </source>
</evidence>
<dbReference type="NCBIfam" id="TIGR01837">
    <property type="entry name" value="PHA_granule_1"/>
    <property type="match status" value="1"/>
</dbReference>
<feature type="region of interest" description="Disordered" evidence="1">
    <location>
        <begin position="1"/>
        <end position="24"/>
    </location>
</feature>
<dbReference type="AlphaFoldDB" id="A0A1I4VZ48"/>
<feature type="compositionally biased region" description="Basic residues" evidence="1">
    <location>
        <begin position="1"/>
        <end position="10"/>
    </location>
</feature>
<evidence type="ECO:0000313" key="3">
    <source>
        <dbReference type="Proteomes" id="UP000198575"/>
    </source>
</evidence>
<dbReference type="PANTHER" id="PTHR38664">
    <property type="entry name" value="SLR0058 PROTEIN"/>
    <property type="match status" value="1"/>
</dbReference>
<proteinExistence type="predicted"/>
<feature type="compositionally biased region" description="Polar residues" evidence="1">
    <location>
        <begin position="153"/>
        <end position="164"/>
    </location>
</feature>
<feature type="compositionally biased region" description="Basic residues" evidence="1">
    <location>
        <begin position="188"/>
        <end position="212"/>
    </location>
</feature>
<dbReference type="Pfam" id="PF05597">
    <property type="entry name" value="Phasin"/>
    <property type="match status" value="1"/>
</dbReference>
<dbReference type="EMBL" id="FOVF01000003">
    <property type="protein sequence ID" value="SFN06239.1"/>
    <property type="molecule type" value="Genomic_DNA"/>
</dbReference>
<feature type="region of interest" description="Disordered" evidence="1">
    <location>
        <begin position="138"/>
        <end position="212"/>
    </location>
</feature>
<accession>A0A1I4VZ48</accession>
<dbReference type="Proteomes" id="UP000198575">
    <property type="component" value="Unassembled WGS sequence"/>
</dbReference>
<sequence length="212" mass="22512">MSKPKPKLKSKAAPAASKPAARASGKSIVESAQHIWLAGLGAFAKAQDEGTRLFEALVREGVSLEQKTRKLTAGKAEEARGAVEAAVGQVKERSQETWDKLEKVFESRVSRALNHLGVPGAKELKGLSARVEELAREVHKLNAKSGSKPAAKSTGSRSGATRSVSRVKDELADVARELESAQLNQASSKRKTAAARKTPAKKAPAGKKSSRK</sequence>
<dbReference type="RefSeq" id="WP_092404954.1">
    <property type="nucleotide sequence ID" value="NZ_FOVF01000003.1"/>
</dbReference>
<dbReference type="OrthoDB" id="5801582at2"/>
<dbReference type="STRING" id="578942.SAMN05216289_103175"/>
<gene>
    <name evidence="2" type="ORF">SAMN05216289_103175</name>
</gene>
<name>A0A1I4VZ48_9GAMM</name>
<keyword evidence="3" id="KW-1185">Reference proteome</keyword>
<dbReference type="InterPro" id="IPR008769">
    <property type="entry name" value="PhaF_PhaI"/>
</dbReference>